<protein>
    <submittedName>
        <fullName evidence="2">Putative glycosyl hydrolase</fullName>
    </submittedName>
</protein>
<sequence>MTPRLTATYRMQLRGGVDFARAEAFLPWIADCGISHLYLSPIFTATEGSTHGYDITDPNEVDPALGGMPGFDRLARAARDHGLGIIVDVVPNHTSFTMENPWLRDVLRHGPDSRYARYFDIDWDAGPLVLPVLPRTFEEMLEAGEMTVEGDEFVVGEQRFPLRARPDPVPGDADGLRALHEDQFWRLAHWRLERDGVTHRRFFTVTGLIGMRVEDQAVFEGMHRLLFELIDQGLVQGVRLDHVDGLADPTAYLRRLRARLPDTPIWVEKILTGDEPLPDWPVEGTTGYEAGRQIAMVLTDAVGLYRVVAEWKAATGYEGTFDEALEQAKGEVIRQELAAELHQLIGLAEAAATARGADRGAETLREAVLALLSAFPRYRTYFAPGVRPEGDVALMRQVADRAAEPLRFRDTVDLLTDMIVDGETGQDRAFAVRFQQVTGALLAKAHEDTAGFRWNGYLAANEVGADPGHAVATPEDVTRWARDRAPHALTLTSSHDTKRSEDARMRMVAISHAPDAFGELWTAAEQADDVSANRRWYLLQCALSIWDADDPDLIERLRDHTVKAMREAKLSTNWIAPDEAAEAAAMDWVTRLVEGWREDEPDALRRLVDLGARLSLAQVALKMTMPGVPDIYQGCIGAHFALTDPDNRRPVPIERLPDLPDAAGFEGAKARLSRRLLHLRRARPDFFDGADFALREGDGTLLEIARQKDGQRLYVVIDLGADDLEGTVDIRSAPE</sequence>
<keyword evidence="3" id="KW-1185">Reference proteome</keyword>
<dbReference type="NCBIfam" id="TIGR02401">
    <property type="entry name" value="trehalose_TreY"/>
    <property type="match status" value="1"/>
</dbReference>
<gene>
    <name evidence="2" type="ORF">OCGS_1050</name>
</gene>
<dbReference type="PATRIC" id="fig|1231392.3.peg.1055"/>
<dbReference type="GO" id="GO:0016787">
    <property type="term" value="F:hydrolase activity"/>
    <property type="evidence" value="ECO:0007669"/>
    <property type="project" value="UniProtKB-KW"/>
</dbReference>
<dbReference type="STRING" id="1231392.OCGS_1050"/>
<dbReference type="SUPFAM" id="SSF51445">
    <property type="entry name" value="(Trans)glycosidases"/>
    <property type="match status" value="1"/>
</dbReference>
<dbReference type="InterPro" id="IPR012767">
    <property type="entry name" value="Trehalose_TreY"/>
</dbReference>
<dbReference type="eggNOG" id="COG3280">
    <property type="taxonomic scope" value="Bacteria"/>
</dbReference>
<dbReference type="SMART" id="SM00642">
    <property type="entry name" value="Aamy"/>
    <property type="match status" value="1"/>
</dbReference>
<dbReference type="GO" id="GO:0030980">
    <property type="term" value="P:alpha-glucan catabolic process"/>
    <property type="evidence" value="ECO:0007669"/>
    <property type="project" value="TreeGrafter"/>
</dbReference>
<dbReference type="Pfam" id="PF00128">
    <property type="entry name" value="Alpha-amylase"/>
    <property type="match status" value="1"/>
</dbReference>
<evidence type="ECO:0000313" key="2">
    <source>
        <dbReference type="EMBL" id="EKE44817.1"/>
    </source>
</evidence>
<evidence type="ECO:0000259" key="1">
    <source>
        <dbReference type="SMART" id="SM00642"/>
    </source>
</evidence>
<dbReference type="Proteomes" id="UP000006765">
    <property type="component" value="Unassembled WGS sequence"/>
</dbReference>
<reference evidence="2 3" key="1">
    <citation type="journal article" date="2012" name="J. Bacteriol.">
        <title>Draft Genome Sequence of Oceaniovalibus guishaninsula JLT2003T.</title>
        <authorList>
            <person name="Tang K."/>
            <person name="Liu K."/>
            <person name="Jiao N."/>
        </authorList>
    </citation>
    <scope>NUCLEOTIDE SEQUENCE [LARGE SCALE GENOMIC DNA]</scope>
    <source>
        <strain evidence="2 3">JLT2003</strain>
    </source>
</reference>
<dbReference type="OrthoDB" id="9761577at2"/>
<dbReference type="InterPro" id="IPR013797">
    <property type="entry name" value="Maltooligo_trehalose_synth_4"/>
</dbReference>
<organism evidence="2 3">
    <name type="scientific">Oceaniovalibus guishaninsula JLT2003</name>
    <dbReference type="NCBI Taxonomy" id="1231392"/>
    <lineage>
        <taxon>Bacteria</taxon>
        <taxon>Pseudomonadati</taxon>
        <taxon>Pseudomonadota</taxon>
        <taxon>Alphaproteobacteria</taxon>
        <taxon>Rhodobacterales</taxon>
        <taxon>Roseobacteraceae</taxon>
        <taxon>Oceaniovalibus</taxon>
    </lineage>
</organism>
<name>K2HE53_9RHOB</name>
<dbReference type="Gene3D" id="1.10.10.470">
    <property type="entry name" value="Maltooligosyl trehalose synthase, domain 4"/>
    <property type="match status" value="1"/>
</dbReference>
<dbReference type="RefSeq" id="WP_007426202.1">
    <property type="nucleotide sequence ID" value="NZ_AMGO01000013.1"/>
</dbReference>
<dbReference type="InterPro" id="IPR006047">
    <property type="entry name" value="GH13_cat_dom"/>
</dbReference>
<dbReference type="PANTHER" id="PTHR10357">
    <property type="entry name" value="ALPHA-AMYLASE FAMILY MEMBER"/>
    <property type="match status" value="1"/>
</dbReference>
<dbReference type="GO" id="GO:0047470">
    <property type="term" value="F:(1,4)-alpha-D-glucan 1-alpha-D-glucosylmutase activity"/>
    <property type="evidence" value="ECO:0007669"/>
    <property type="project" value="TreeGrafter"/>
</dbReference>
<dbReference type="InterPro" id="IPR017853">
    <property type="entry name" value="GH"/>
</dbReference>
<dbReference type="Gene3D" id="3.20.20.80">
    <property type="entry name" value="Glycosidases"/>
    <property type="match status" value="1"/>
</dbReference>
<evidence type="ECO:0000313" key="3">
    <source>
        <dbReference type="Proteomes" id="UP000006765"/>
    </source>
</evidence>
<comment type="caution">
    <text evidence="2">The sequence shown here is derived from an EMBL/GenBank/DDBJ whole genome shotgun (WGS) entry which is preliminary data.</text>
</comment>
<dbReference type="Gene3D" id="3.30.1590.10">
    <property type="entry name" value="Maltooligosyl trehalose synthase, domain 2"/>
    <property type="match status" value="1"/>
</dbReference>
<feature type="domain" description="Glycosyl hydrolase family 13 catalytic" evidence="1">
    <location>
        <begin position="5"/>
        <end position="675"/>
    </location>
</feature>
<dbReference type="GO" id="GO:0005992">
    <property type="term" value="P:trehalose biosynthetic process"/>
    <property type="evidence" value="ECO:0007669"/>
    <property type="project" value="TreeGrafter"/>
</dbReference>
<accession>K2HE53</accession>
<keyword evidence="2" id="KW-0378">Hydrolase</keyword>
<dbReference type="PANTHER" id="PTHR10357:SF216">
    <property type="entry name" value="MALTOOLIGOSYL TREHALOSE SYNTHASE-RELATED"/>
    <property type="match status" value="1"/>
</dbReference>
<dbReference type="Gene3D" id="1.10.150.200">
    <property type="entry name" value="Maltooligosyl trehalose synthase, domain 3"/>
    <property type="match status" value="1"/>
</dbReference>
<dbReference type="EMBL" id="AMGO01000013">
    <property type="protein sequence ID" value="EKE44817.1"/>
    <property type="molecule type" value="Genomic_DNA"/>
</dbReference>
<dbReference type="CDD" id="cd11336">
    <property type="entry name" value="AmyAc_MTSase"/>
    <property type="match status" value="1"/>
</dbReference>
<proteinExistence type="predicted"/>
<dbReference type="AlphaFoldDB" id="K2HE53"/>